<dbReference type="Gene3D" id="3.40.50.300">
    <property type="entry name" value="P-loop containing nucleotide triphosphate hydrolases"/>
    <property type="match status" value="1"/>
</dbReference>
<evidence type="ECO:0000313" key="4">
    <source>
        <dbReference type="EMBL" id="SEO25396.1"/>
    </source>
</evidence>
<reference evidence="4 5" key="1">
    <citation type="submission" date="2016-10" db="EMBL/GenBank/DDBJ databases">
        <authorList>
            <person name="de Groot N.N."/>
        </authorList>
    </citation>
    <scope>NUCLEOTIDE SEQUENCE [LARGE SCALE GENOMIC DNA]</scope>
    <source>
        <strain evidence="4 5">DSM 8512</strain>
    </source>
</reference>
<dbReference type="STRING" id="34002.SAMN04489859_105312"/>
<evidence type="ECO:0000313" key="5">
    <source>
        <dbReference type="Proteomes" id="UP000199054"/>
    </source>
</evidence>
<accession>A0A1H8N769</accession>
<dbReference type="InterPro" id="IPR027417">
    <property type="entry name" value="P-loop_NTPase"/>
</dbReference>
<dbReference type="PANTHER" id="PTHR43790:SF8">
    <property type="entry name" value="SUGAR ABC TRANSPORTER ATP-BINDING PROTEIN"/>
    <property type="match status" value="1"/>
</dbReference>
<dbReference type="InterPro" id="IPR003439">
    <property type="entry name" value="ABC_transporter-like_ATP-bd"/>
</dbReference>
<dbReference type="RefSeq" id="WP_090617204.1">
    <property type="nucleotide sequence ID" value="NZ_CP067124.1"/>
</dbReference>
<keyword evidence="5" id="KW-1185">Reference proteome</keyword>
<dbReference type="InterPro" id="IPR050107">
    <property type="entry name" value="ABC_carbohydrate_import_ATPase"/>
</dbReference>
<dbReference type="SMART" id="SM00382">
    <property type="entry name" value="AAA"/>
    <property type="match status" value="1"/>
</dbReference>
<protein>
    <submittedName>
        <fullName evidence="4">Monosaccharide ABC transporter ATP-binding protein, CUT2 family</fullName>
    </submittedName>
</protein>
<organism evidence="4 5">
    <name type="scientific">Paracoccus alcaliphilus</name>
    <dbReference type="NCBI Taxonomy" id="34002"/>
    <lineage>
        <taxon>Bacteria</taxon>
        <taxon>Pseudomonadati</taxon>
        <taxon>Pseudomonadota</taxon>
        <taxon>Alphaproteobacteria</taxon>
        <taxon>Rhodobacterales</taxon>
        <taxon>Paracoccaceae</taxon>
        <taxon>Paracoccus</taxon>
    </lineage>
</organism>
<evidence type="ECO:0000256" key="2">
    <source>
        <dbReference type="ARBA" id="ARBA00022840"/>
    </source>
</evidence>
<sequence>MAPQKPLIQVKNLDLYFGAFHALKNVSVDFHSGELVGLVGDNGAGKTTLIRVLCGIHKPSSGEVWFDGKQVKEFHPKLAIDNGIETIQQSVGLCDNLSIARNFYLGREPVKKVLGIPFLDFGKMRDMSTRVIREFGLRDNVSADDEVERLSGGERQSVKIGRAVEFKNRVVIMDEPTNHLSVREREHVNELAVQLKEQGLLVIYITHDIFQVHKLADRVVIMENGEKIEDASTDSMTADELEEVIRQGGRKVEKRGAV</sequence>
<dbReference type="PROSITE" id="PS50893">
    <property type="entry name" value="ABC_TRANSPORTER_2"/>
    <property type="match status" value="1"/>
</dbReference>
<proteinExistence type="predicted"/>
<dbReference type="GO" id="GO:0005524">
    <property type="term" value="F:ATP binding"/>
    <property type="evidence" value="ECO:0007669"/>
    <property type="project" value="UniProtKB-KW"/>
</dbReference>
<dbReference type="InterPro" id="IPR003593">
    <property type="entry name" value="AAA+_ATPase"/>
</dbReference>
<dbReference type="AlphaFoldDB" id="A0A1H8N769"/>
<dbReference type="GO" id="GO:0016887">
    <property type="term" value="F:ATP hydrolysis activity"/>
    <property type="evidence" value="ECO:0007669"/>
    <property type="project" value="InterPro"/>
</dbReference>
<gene>
    <name evidence="4" type="ORF">SAMN04489859_105312</name>
</gene>
<keyword evidence="1" id="KW-0547">Nucleotide-binding</keyword>
<evidence type="ECO:0000256" key="1">
    <source>
        <dbReference type="ARBA" id="ARBA00022741"/>
    </source>
</evidence>
<dbReference type="SUPFAM" id="SSF52540">
    <property type="entry name" value="P-loop containing nucleoside triphosphate hydrolases"/>
    <property type="match status" value="1"/>
</dbReference>
<dbReference type="PANTHER" id="PTHR43790">
    <property type="entry name" value="CARBOHYDRATE TRANSPORT ATP-BINDING PROTEIN MG119-RELATED"/>
    <property type="match status" value="1"/>
</dbReference>
<dbReference type="OrthoDB" id="9805029at2"/>
<dbReference type="EMBL" id="FODE01000053">
    <property type="protein sequence ID" value="SEO25396.1"/>
    <property type="molecule type" value="Genomic_DNA"/>
</dbReference>
<dbReference type="Pfam" id="PF00005">
    <property type="entry name" value="ABC_tran"/>
    <property type="match status" value="1"/>
</dbReference>
<dbReference type="CDD" id="cd03216">
    <property type="entry name" value="ABC_Carb_Monos_I"/>
    <property type="match status" value="1"/>
</dbReference>
<feature type="domain" description="ABC transporter" evidence="3">
    <location>
        <begin position="8"/>
        <end position="249"/>
    </location>
</feature>
<dbReference type="Proteomes" id="UP000199054">
    <property type="component" value="Unassembled WGS sequence"/>
</dbReference>
<name>A0A1H8N769_9RHOB</name>
<keyword evidence="2 4" id="KW-0067">ATP-binding</keyword>
<evidence type="ECO:0000259" key="3">
    <source>
        <dbReference type="PROSITE" id="PS50893"/>
    </source>
</evidence>